<dbReference type="KEGG" id="amah:DLM_4050"/>
<organism evidence="3 4">
    <name type="scientific">Aquitalea magnusonii</name>
    <dbReference type="NCBI Taxonomy" id="332411"/>
    <lineage>
        <taxon>Bacteria</taxon>
        <taxon>Pseudomonadati</taxon>
        <taxon>Pseudomonadota</taxon>
        <taxon>Betaproteobacteria</taxon>
        <taxon>Neisseriales</taxon>
        <taxon>Chromobacteriaceae</taxon>
        <taxon>Aquitalea</taxon>
    </lineage>
</organism>
<reference evidence="4" key="1">
    <citation type="journal article" date="2017" name="Biotechnol. Biofuels">
        <title>Evaluation of environmental bacterial communities as a factor affecting the growth of duckweed Lemna minor.</title>
        <authorList>
            <person name="Ishizawa H."/>
            <person name="Kuroda M."/>
            <person name="Morikawa M."/>
            <person name="Ike M."/>
        </authorList>
    </citation>
    <scope>NUCLEOTIDE SEQUENCE [LARGE SCALE GENOMIC DNA]</scope>
    <source>
        <strain evidence="4">H3</strain>
    </source>
</reference>
<dbReference type="SMART" id="SM00448">
    <property type="entry name" value="REC"/>
    <property type="match status" value="1"/>
</dbReference>
<dbReference type="OrthoDB" id="9800029at2"/>
<name>A0A3G9GJP3_9NEIS</name>
<sequence>MSVEMEKLKILVVDDQSLVRTLVSQSLQSMGIRSENISQAPDGSTAMRTLDMRMVDLVLCDVEMKPMNGLDLLKELRCGHTANASNLPFIILSGHADRSNVTVAVQLHADGFVVKPPKPVDVEKAITQALRRTRPEVDPFSYYGVDTGTDYDKKVFRRLFELRPEDLPDVPYETVTLHSAKPGSVLAEDLRSKSGHLLLPRGASISANQLAVLRNFSDRYGVHQLVIEIAHEPAVDDGHAVDASNHPG</sequence>
<reference evidence="3 4" key="2">
    <citation type="journal article" date="2017" name="Genome Announc.">
        <title>Draft genome sequence of Aquitalea magnusonii strain H3, a plant growth-promoting bacterium of duckweed Lemna minor.</title>
        <authorList>
            <person name="Ishizawa H."/>
            <person name="Kuroda M."/>
            <person name="Ike M."/>
        </authorList>
    </citation>
    <scope>NUCLEOTIDE SEQUENCE [LARGE SCALE GENOMIC DNA]</scope>
    <source>
        <strain evidence="3 4">H3</strain>
    </source>
</reference>
<keyword evidence="1" id="KW-0597">Phosphoprotein</keyword>
<dbReference type="STRING" id="332411.VI06_19165"/>
<dbReference type="PANTHER" id="PTHR43228:SF1">
    <property type="entry name" value="TWO-COMPONENT RESPONSE REGULATOR ARR22"/>
    <property type="match status" value="1"/>
</dbReference>
<dbReference type="AlphaFoldDB" id="A0A3G9GJP3"/>
<dbReference type="InterPro" id="IPR052048">
    <property type="entry name" value="ST_Response_Regulator"/>
</dbReference>
<reference evidence="4" key="3">
    <citation type="journal article" date="2017" name="Plant Physiol. Biochem.">
        <title>Differential oxidative and antioxidative response of duckweed Lemna minor toward plant growth promoting/inhibiting bacteria.</title>
        <authorList>
            <person name="Ishizawa H."/>
            <person name="Kuroda M."/>
            <person name="Morikawa M."/>
            <person name="Ike M."/>
        </authorList>
    </citation>
    <scope>NUCLEOTIDE SEQUENCE [LARGE SCALE GENOMIC DNA]</scope>
    <source>
        <strain evidence="4">H3</strain>
    </source>
</reference>
<evidence type="ECO:0000313" key="3">
    <source>
        <dbReference type="EMBL" id="BBF87624.1"/>
    </source>
</evidence>
<dbReference type="Gene3D" id="3.40.50.2300">
    <property type="match status" value="1"/>
</dbReference>
<dbReference type="SUPFAM" id="SSF52172">
    <property type="entry name" value="CheY-like"/>
    <property type="match status" value="1"/>
</dbReference>
<dbReference type="PROSITE" id="PS50110">
    <property type="entry name" value="RESPONSE_REGULATORY"/>
    <property type="match status" value="1"/>
</dbReference>
<dbReference type="PANTHER" id="PTHR43228">
    <property type="entry name" value="TWO-COMPONENT RESPONSE REGULATOR"/>
    <property type="match status" value="1"/>
</dbReference>
<feature type="modified residue" description="4-aspartylphosphate" evidence="1">
    <location>
        <position position="61"/>
    </location>
</feature>
<dbReference type="RefSeq" id="WP_089083089.1">
    <property type="nucleotide sequence ID" value="NZ_AP018823.1"/>
</dbReference>
<evidence type="ECO:0000259" key="2">
    <source>
        <dbReference type="PROSITE" id="PS50110"/>
    </source>
</evidence>
<dbReference type="Proteomes" id="UP000198290">
    <property type="component" value="Chromosome"/>
</dbReference>
<dbReference type="GO" id="GO:0000160">
    <property type="term" value="P:phosphorelay signal transduction system"/>
    <property type="evidence" value="ECO:0007669"/>
    <property type="project" value="InterPro"/>
</dbReference>
<dbReference type="InterPro" id="IPR011006">
    <property type="entry name" value="CheY-like_superfamily"/>
</dbReference>
<evidence type="ECO:0000256" key="1">
    <source>
        <dbReference type="PROSITE-ProRule" id="PRU00169"/>
    </source>
</evidence>
<accession>A0A3G9GJP3</accession>
<dbReference type="Pfam" id="PF00072">
    <property type="entry name" value="Response_reg"/>
    <property type="match status" value="1"/>
</dbReference>
<proteinExistence type="predicted"/>
<feature type="domain" description="Response regulatory" evidence="2">
    <location>
        <begin position="9"/>
        <end position="130"/>
    </location>
</feature>
<protein>
    <submittedName>
        <fullName evidence="3">CheY-like receiver protein</fullName>
    </submittedName>
</protein>
<keyword evidence="4" id="KW-1185">Reference proteome</keyword>
<dbReference type="EMBL" id="AP018823">
    <property type="protein sequence ID" value="BBF87624.1"/>
    <property type="molecule type" value="Genomic_DNA"/>
</dbReference>
<dbReference type="InterPro" id="IPR001789">
    <property type="entry name" value="Sig_transdc_resp-reg_receiver"/>
</dbReference>
<gene>
    <name evidence="3" type="ORF">DLM_4050</name>
</gene>
<evidence type="ECO:0000313" key="4">
    <source>
        <dbReference type="Proteomes" id="UP000198290"/>
    </source>
</evidence>